<evidence type="ECO:0000313" key="2">
    <source>
        <dbReference type="Proteomes" id="UP000002318"/>
    </source>
</evidence>
<evidence type="ECO:0000313" key="1">
    <source>
        <dbReference type="EMBL" id="ADK82883.1"/>
    </source>
</evidence>
<gene>
    <name evidence="1" type="ordered locus">Spirs_3797</name>
</gene>
<dbReference type="AlphaFoldDB" id="E1R828"/>
<reference evidence="1 2" key="1">
    <citation type="journal article" date="2010" name="Stand. Genomic Sci.">
        <title>Complete genome sequence of Spirochaeta smaragdinae type strain (SEBR 4228).</title>
        <authorList>
            <person name="Mavromatis K."/>
            <person name="Yasawong M."/>
            <person name="Chertkov O."/>
            <person name="Lapidus A."/>
            <person name="Lucas S."/>
            <person name="Nolan M."/>
            <person name="Del Rio T.G."/>
            <person name="Tice H."/>
            <person name="Cheng J.F."/>
            <person name="Pitluck S."/>
            <person name="Liolios K."/>
            <person name="Ivanova N."/>
            <person name="Tapia R."/>
            <person name="Han C."/>
            <person name="Bruce D."/>
            <person name="Goodwin L."/>
            <person name="Pati A."/>
            <person name="Chen A."/>
            <person name="Palaniappan K."/>
            <person name="Land M."/>
            <person name="Hauser L."/>
            <person name="Chang Y.J."/>
            <person name="Jeffries C.D."/>
            <person name="Detter J.C."/>
            <person name="Rohde M."/>
            <person name="Brambilla E."/>
            <person name="Spring S."/>
            <person name="Goker M."/>
            <person name="Sikorski J."/>
            <person name="Woyke T."/>
            <person name="Bristow J."/>
            <person name="Eisen J.A."/>
            <person name="Markowitz V."/>
            <person name="Hugenholtz P."/>
            <person name="Klenk H.P."/>
            <person name="Kyrpides N.C."/>
        </authorList>
    </citation>
    <scope>NUCLEOTIDE SEQUENCE [LARGE SCALE GENOMIC DNA]</scope>
    <source>
        <strain evidence="2">DSM 11293 / JCM 15392 / SEBR 4228</strain>
    </source>
</reference>
<accession>E1R828</accession>
<organism evidence="1 2">
    <name type="scientific">Sediminispirochaeta smaragdinae (strain DSM 11293 / JCM 15392 / SEBR 4228)</name>
    <name type="common">Spirochaeta smaragdinae</name>
    <dbReference type="NCBI Taxonomy" id="573413"/>
    <lineage>
        <taxon>Bacteria</taxon>
        <taxon>Pseudomonadati</taxon>
        <taxon>Spirochaetota</taxon>
        <taxon>Spirochaetia</taxon>
        <taxon>Spirochaetales</taxon>
        <taxon>Spirochaetaceae</taxon>
        <taxon>Sediminispirochaeta</taxon>
    </lineage>
</organism>
<dbReference type="HOGENOM" id="CLU_142314_0_0_12"/>
<dbReference type="KEGG" id="ssm:Spirs_3797"/>
<dbReference type="STRING" id="573413.Spirs_3797"/>
<name>E1R828_SEDSS</name>
<protein>
    <submittedName>
        <fullName evidence="1">Uncharacterized protein</fullName>
    </submittedName>
</protein>
<keyword evidence="2" id="KW-1185">Reference proteome</keyword>
<dbReference type="Proteomes" id="UP000002318">
    <property type="component" value="Chromosome"/>
</dbReference>
<dbReference type="RefSeq" id="WP_013256342.1">
    <property type="nucleotide sequence ID" value="NC_014364.1"/>
</dbReference>
<dbReference type="OrthoDB" id="360494at2"/>
<proteinExistence type="predicted"/>
<dbReference type="EMBL" id="CP002116">
    <property type="protein sequence ID" value="ADK82883.1"/>
    <property type="molecule type" value="Genomic_DNA"/>
</dbReference>
<dbReference type="eggNOG" id="ENOG502ZRPF">
    <property type="taxonomic scope" value="Bacteria"/>
</dbReference>
<sequence>MKHFLAVVFFFAAAALFGQSNEIIDEILAEPQLSPAAAAYLLASLSDGNQAPASMEEALASLSDQFADLGESISVGEFALLLQENLDLPKGLGSLVYPSPRYALRDLRFLGIIQMKAHPATPLSGEGALRILGRALEKLEVHS</sequence>